<evidence type="ECO:0000313" key="2">
    <source>
        <dbReference type="Proteomes" id="UP000257039"/>
    </source>
</evidence>
<gene>
    <name evidence="1" type="ORF">B9G39_10550</name>
</gene>
<evidence type="ECO:0000313" key="1">
    <source>
        <dbReference type="EMBL" id="RDH43847.1"/>
    </source>
</evidence>
<sequence>MITSDQGVFQGWKQFIDHLASNSPAGATLVDRLSGSHGFTMPLIHRHSWLVVTPKGERFVVKRQNVC</sequence>
<dbReference type="EMBL" id="NDXW01000001">
    <property type="protein sequence ID" value="RDH43847.1"/>
    <property type="molecule type" value="Genomic_DNA"/>
</dbReference>
<protein>
    <submittedName>
        <fullName evidence="1">Uncharacterized protein</fullName>
    </submittedName>
</protein>
<name>A0A4P9VN57_9GAMM</name>
<comment type="caution">
    <text evidence="1">The sequence shown here is derived from an EMBL/GenBank/DDBJ whole genome shotgun (WGS) entry which is preliminary data.</text>
</comment>
<reference evidence="1 2" key="1">
    <citation type="submission" date="2017-04" db="EMBL/GenBank/DDBJ databases">
        <title>Draft genome sequence of Zooshikella ganghwensis VG4 isolated from Red Sea sediments.</title>
        <authorList>
            <person name="Rehman Z."/>
            <person name="Alam I."/>
            <person name="Kamau A."/>
            <person name="Bajic V."/>
            <person name="Leiknes T."/>
        </authorList>
    </citation>
    <scope>NUCLEOTIDE SEQUENCE [LARGE SCALE GENOMIC DNA]</scope>
    <source>
        <strain evidence="1 2">VG4</strain>
    </source>
</reference>
<keyword evidence="2" id="KW-1185">Reference proteome</keyword>
<dbReference type="Proteomes" id="UP000257039">
    <property type="component" value="Unassembled WGS sequence"/>
</dbReference>
<proteinExistence type="predicted"/>
<accession>A0A4P9VN57</accession>
<organism evidence="1 2">
    <name type="scientific">Zooshikella ganghwensis</name>
    <dbReference type="NCBI Taxonomy" id="202772"/>
    <lineage>
        <taxon>Bacteria</taxon>
        <taxon>Pseudomonadati</taxon>
        <taxon>Pseudomonadota</taxon>
        <taxon>Gammaproteobacteria</taxon>
        <taxon>Oceanospirillales</taxon>
        <taxon>Zooshikellaceae</taxon>
        <taxon>Zooshikella</taxon>
    </lineage>
</organism>
<dbReference type="AlphaFoldDB" id="A0A4P9VN57"/>